<dbReference type="Proteomes" id="UP000228886">
    <property type="component" value="Unassembled WGS sequence"/>
</dbReference>
<dbReference type="AlphaFoldDB" id="A0A2M7E8E5"/>
<evidence type="ECO:0000256" key="13">
    <source>
        <dbReference type="HAMAP-Rule" id="MF_01810"/>
    </source>
</evidence>
<evidence type="ECO:0000256" key="12">
    <source>
        <dbReference type="ARBA" id="ARBA00033342"/>
    </source>
</evidence>
<comment type="similarity">
    <text evidence="2 13">Belongs to the OXA1/ALB3/YidC family. Type 1 subfamily.</text>
</comment>
<evidence type="ECO:0000256" key="7">
    <source>
        <dbReference type="ARBA" id="ARBA00022927"/>
    </source>
</evidence>
<evidence type="ECO:0000256" key="11">
    <source>
        <dbReference type="ARBA" id="ARBA00033245"/>
    </source>
</evidence>
<proteinExistence type="inferred from homology"/>
<dbReference type="PRINTS" id="PR01900">
    <property type="entry name" value="YIDCPROTEIN"/>
</dbReference>
<feature type="transmembrane region" description="Helical" evidence="13">
    <location>
        <begin position="408"/>
        <end position="431"/>
    </location>
</feature>
<name>A0A2M7E8E5_9BACT</name>
<feature type="domain" description="Membrane insertase YidC N-terminal" evidence="15">
    <location>
        <begin position="70"/>
        <end position="326"/>
    </location>
</feature>
<keyword evidence="10 13" id="KW-0143">Chaperone</keyword>
<evidence type="ECO:0000256" key="4">
    <source>
        <dbReference type="ARBA" id="ARBA00022448"/>
    </source>
</evidence>
<evidence type="ECO:0000256" key="9">
    <source>
        <dbReference type="ARBA" id="ARBA00023136"/>
    </source>
</evidence>
<accession>A0A2M7E8E5</accession>
<organism evidence="16 17">
    <name type="scientific">bacterium (Candidatus Ratteibacteria) CG01_land_8_20_14_3_00_40_19</name>
    <dbReference type="NCBI Taxonomy" id="2014290"/>
    <lineage>
        <taxon>Bacteria</taxon>
        <taxon>Candidatus Ratteibacteria</taxon>
    </lineage>
</organism>
<protein>
    <recommendedName>
        <fullName evidence="3 13">Membrane protein insertase YidC</fullName>
    </recommendedName>
    <alternativeName>
        <fullName evidence="12 13">Foldase YidC</fullName>
    </alternativeName>
    <alternativeName>
        <fullName evidence="11 13">Membrane integrase YidC</fullName>
    </alternativeName>
    <alternativeName>
        <fullName evidence="13">Membrane protein YidC</fullName>
    </alternativeName>
</protein>
<evidence type="ECO:0000259" key="15">
    <source>
        <dbReference type="Pfam" id="PF14849"/>
    </source>
</evidence>
<dbReference type="PANTHER" id="PTHR12428">
    <property type="entry name" value="OXA1"/>
    <property type="match status" value="1"/>
</dbReference>
<keyword evidence="6 13" id="KW-0812">Transmembrane</keyword>
<evidence type="ECO:0000256" key="6">
    <source>
        <dbReference type="ARBA" id="ARBA00022692"/>
    </source>
</evidence>
<keyword evidence="8 13" id="KW-1133">Transmembrane helix</keyword>
<evidence type="ECO:0000256" key="2">
    <source>
        <dbReference type="ARBA" id="ARBA00010527"/>
    </source>
</evidence>
<keyword evidence="9 13" id="KW-0472">Membrane</keyword>
<dbReference type="EMBL" id="PETL01000221">
    <property type="protein sequence ID" value="PIV63968.1"/>
    <property type="molecule type" value="Genomic_DNA"/>
</dbReference>
<evidence type="ECO:0000256" key="1">
    <source>
        <dbReference type="ARBA" id="ARBA00004429"/>
    </source>
</evidence>
<dbReference type="GO" id="GO:0015031">
    <property type="term" value="P:protein transport"/>
    <property type="evidence" value="ECO:0007669"/>
    <property type="project" value="UniProtKB-KW"/>
</dbReference>
<dbReference type="PANTHER" id="PTHR12428:SF65">
    <property type="entry name" value="CYTOCHROME C OXIDASE ASSEMBLY PROTEIN COX18, MITOCHONDRIAL"/>
    <property type="match status" value="1"/>
</dbReference>
<comment type="function">
    <text evidence="13">Required for the insertion and/or proper folding and/or complex formation of integral membrane proteins into the membrane. Involved in integration of membrane proteins that insert both dependently and independently of the Sec translocase complex, as well as at least some lipoproteins. Aids folding of multispanning membrane proteins.</text>
</comment>
<keyword evidence="4 13" id="KW-0813">Transport</keyword>
<gene>
    <name evidence="13" type="primary">yidC</name>
    <name evidence="16" type="ORF">COS11_04580</name>
</gene>
<reference evidence="17" key="1">
    <citation type="submission" date="2017-09" db="EMBL/GenBank/DDBJ databases">
        <title>Depth-based differentiation of microbial function through sediment-hosted aquifers and enrichment of novel symbionts in the deep terrestrial subsurface.</title>
        <authorList>
            <person name="Probst A.J."/>
            <person name="Ladd B."/>
            <person name="Jarett J.K."/>
            <person name="Geller-Mcgrath D.E."/>
            <person name="Sieber C.M.K."/>
            <person name="Emerson J.B."/>
            <person name="Anantharaman K."/>
            <person name="Thomas B.C."/>
            <person name="Malmstrom R."/>
            <person name="Stieglmeier M."/>
            <person name="Klingl A."/>
            <person name="Woyke T."/>
            <person name="Ryan C.M."/>
            <person name="Banfield J.F."/>
        </authorList>
    </citation>
    <scope>NUCLEOTIDE SEQUENCE [LARGE SCALE GENOMIC DNA]</scope>
</reference>
<evidence type="ECO:0000313" key="17">
    <source>
        <dbReference type="Proteomes" id="UP000228886"/>
    </source>
</evidence>
<feature type="transmembrane region" description="Helical" evidence="13">
    <location>
        <begin position="493"/>
        <end position="512"/>
    </location>
</feature>
<dbReference type="InterPro" id="IPR038221">
    <property type="entry name" value="YidC_periplasmic_sf"/>
</dbReference>
<dbReference type="Pfam" id="PF02096">
    <property type="entry name" value="60KD_IMP"/>
    <property type="match status" value="1"/>
</dbReference>
<evidence type="ECO:0000256" key="5">
    <source>
        <dbReference type="ARBA" id="ARBA00022475"/>
    </source>
</evidence>
<dbReference type="GO" id="GO:0032977">
    <property type="term" value="F:membrane insertase activity"/>
    <property type="evidence" value="ECO:0007669"/>
    <property type="project" value="InterPro"/>
</dbReference>
<dbReference type="Gene3D" id="2.70.98.90">
    <property type="match status" value="1"/>
</dbReference>
<comment type="caution">
    <text evidence="16">The sequence shown here is derived from an EMBL/GenBank/DDBJ whole genome shotgun (WGS) entry which is preliminary data.</text>
</comment>
<dbReference type="HAMAP" id="MF_01810">
    <property type="entry name" value="YidC_type1"/>
    <property type="match status" value="1"/>
</dbReference>
<keyword evidence="7 13" id="KW-0653">Protein transport</keyword>
<evidence type="ECO:0000313" key="16">
    <source>
        <dbReference type="EMBL" id="PIV63968.1"/>
    </source>
</evidence>
<dbReference type="NCBIfam" id="TIGR03592">
    <property type="entry name" value="yidC_oxa1_cterm"/>
    <property type="match status" value="1"/>
</dbReference>
<dbReference type="NCBIfam" id="TIGR03593">
    <property type="entry name" value="yidC_nterm"/>
    <property type="match status" value="1"/>
</dbReference>
<dbReference type="InterPro" id="IPR019998">
    <property type="entry name" value="Membr_insert_YidC"/>
</dbReference>
<evidence type="ECO:0000259" key="14">
    <source>
        <dbReference type="Pfam" id="PF02096"/>
    </source>
</evidence>
<comment type="subunit">
    <text evidence="13">Interacts with the Sec translocase complex via SecD. Specifically interacts with transmembrane segments of nascent integral membrane proteins during membrane integration.</text>
</comment>
<evidence type="ECO:0000256" key="3">
    <source>
        <dbReference type="ARBA" id="ARBA00015325"/>
    </source>
</evidence>
<dbReference type="CDD" id="cd19961">
    <property type="entry name" value="EcYidC-like_peri"/>
    <property type="match status" value="1"/>
</dbReference>
<dbReference type="GO" id="GO:0051205">
    <property type="term" value="P:protein insertion into membrane"/>
    <property type="evidence" value="ECO:0007669"/>
    <property type="project" value="TreeGrafter"/>
</dbReference>
<sequence length="528" mass="59688">MEKRTALAFFLSLLVLIASNAYFAKKFPKKQIEERKEISKKENAQTSALQKEILPAFPKVPEKKHLVAEIPVETDLYKLILSGEGAVLKLGLKNFRREGEDFFSVIPADLPFCPLEFTGWGKEIHFSADKKSLLLNKENEIGKVALKGKTKDGLIVTKSFSFNNDGYGFDLAIKIENVSAQEKSLANIGILCGSGFSSSQKKPSGRDPDIEEGQISVDGKINRFSTRKFKKKQTIAEIEWIAQKSQYCLLFLQPKSKTDAFIYPEEKRLILGVNFPSIIIPENGIAEKKLFFYGGPADYEIAKAEEKGVEKTLEGGFFVTLGRFILKILTFLYQLVGNWGWAIIILTILVKIFLFPLSRSSVRSISQMQKLQPYLKDLKTKYKGNTQLMNKEMMELYRKYKINPLGGCLPMLAQMPIFIAFFFALRSAIILRGAKFMFWIKDLSLPDTVLAIPNFPGGGINILPVLMGASMLIQQKMTTTDPNQKMMALMMPIFFTFIFYSFSSGLLLYWLVMNILSIAEQRFVSGKK</sequence>
<comment type="subcellular location">
    <subcellularLocation>
        <location evidence="1">Cell inner membrane</location>
        <topology evidence="1">Multi-pass membrane protein</topology>
    </subcellularLocation>
    <subcellularLocation>
        <location evidence="13">Cell membrane</location>
        <topology evidence="13">Multi-pass membrane protein</topology>
    </subcellularLocation>
</comment>
<dbReference type="Pfam" id="PF14849">
    <property type="entry name" value="YidC_periplas"/>
    <property type="match status" value="1"/>
</dbReference>
<feature type="transmembrane region" description="Helical" evidence="13">
    <location>
        <begin position="339"/>
        <end position="358"/>
    </location>
</feature>
<dbReference type="InterPro" id="IPR001708">
    <property type="entry name" value="YidC/ALB3/OXA1/COX18"/>
</dbReference>
<dbReference type="InterPro" id="IPR047196">
    <property type="entry name" value="YidC_ALB_C"/>
</dbReference>
<feature type="domain" description="Membrane insertase YidC/Oxa/ALB C-terminal" evidence="14">
    <location>
        <begin position="339"/>
        <end position="524"/>
    </location>
</feature>
<feature type="transmembrane region" description="Helical" evidence="13">
    <location>
        <begin position="451"/>
        <end position="473"/>
    </location>
</feature>
<dbReference type="InterPro" id="IPR028053">
    <property type="entry name" value="Membr_insert_YidC_N"/>
</dbReference>
<dbReference type="InterPro" id="IPR028055">
    <property type="entry name" value="YidC/Oxa/ALB_C"/>
</dbReference>
<dbReference type="PRINTS" id="PR00701">
    <property type="entry name" value="60KDINNERMP"/>
</dbReference>
<evidence type="ECO:0000256" key="10">
    <source>
        <dbReference type="ARBA" id="ARBA00023186"/>
    </source>
</evidence>
<dbReference type="CDD" id="cd20070">
    <property type="entry name" value="5TM_YidC_Alb3"/>
    <property type="match status" value="1"/>
</dbReference>
<keyword evidence="5 13" id="KW-1003">Cell membrane</keyword>
<dbReference type="GO" id="GO:0005886">
    <property type="term" value="C:plasma membrane"/>
    <property type="evidence" value="ECO:0007669"/>
    <property type="project" value="UniProtKB-SubCell"/>
</dbReference>
<evidence type="ECO:0000256" key="8">
    <source>
        <dbReference type="ARBA" id="ARBA00022989"/>
    </source>
</evidence>